<evidence type="ECO:0000313" key="18">
    <source>
        <dbReference type="EMBL" id="KAL1840310.1"/>
    </source>
</evidence>
<keyword evidence="10 15" id="KW-0408">Iron</keyword>
<evidence type="ECO:0000256" key="7">
    <source>
        <dbReference type="ARBA" id="ARBA00022622"/>
    </source>
</evidence>
<evidence type="ECO:0000256" key="14">
    <source>
        <dbReference type="ARBA" id="ARBA00023288"/>
    </source>
</evidence>
<dbReference type="Proteomes" id="UP001583172">
    <property type="component" value="Unassembled WGS sequence"/>
</dbReference>
<evidence type="ECO:0000256" key="10">
    <source>
        <dbReference type="ARBA" id="ARBA00023004"/>
    </source>
</evidence>
<keyword evidence="19" id="KW-1185">Reference proteome</keyword>
<evidence type="ECO:0000256" key="5">
    <source>
        <dbReference type="ARBA" id="ARBA00022525"/>
    </source>
</evidence>
<evidence type="ECO:0000256" key="13">
    <source>
        <dbReference type="ARBA" id="ARBA00023180"/>
    </source>
</evidence>
<keyword evidence="8 15" id="KW-0479">Metal-binding</keyword>
<feature type="disulfide bond" evidence="15">
    <location>
        <begin position="46"/>
        <end position="53"/>
    </location>
</feature>
<organism evidence="18 19">
    <name type="scientific">Humicola insolens</name>
    <name type="common">Soft-rot fungus</name>
    <dbReference type="NCBI Taxonomy" id="85995"/>
    <lineage>
        <taxon>Eukaryota</taxon>
        <taxon>Fungi</taxon>
        <taxon>Dikarya</taxon>
        <taxon>Ascomycota</taxon>
        <taxon>Pezizomycotina</taxon>
        <taxon>Sordariomycetes</taxon>
        <taxon>Sordariomycetidae</taxon>
        <taxon>Sordariales</taxon>
        <taxon>Chaetomiaceae</taxon>
        <taxon>Mycothermus</taxon>
    </lineage>
</organism>
<keyword evidence="14" id="KW-0449">Lipoprotein</keyword>
<dbReference type="InterPro" id="IPR008427">
    <property type="entry name" value="Extracellular_membr_CFEM_dom"/>
</dbReference>
<keyword evidence="13" id="KW-0325">Glycoprotein</keyword>
<evidence type="ECO:0000256" key="15">
    <source>
        <dbReference type="PROSITE-ProRule" id="PRU01356"/>
    </source>
</evidence>
<evidence type="ECO:0000256" key="9">
    <source>
        <dbReference type="ARBA" id="ARBA00022729"/>
    </source>
</evidence>
<evidence type="ECO:0000256" key="1">
    <source>
        <dbReference type="ARBA" id="ARBA00004609"/>
    </source>
</evidence>
<sequence length="264" mass="26849">MKLTGTTLFVLVGATTVVAAEFPENMPDCGKVCGTNMIAKALEFECNVSDIACLCQDLRFGWGIHDCSVQACPGVEQANIVINWGKDLCSSAGHPIDIPTATTVGFGEPEATPSTSEVVTTMTTDDITVTTTMVTTITDSDEEPSAITTSTWTTVVTSNGAEETITGETTISGVGGVPVTTSESEDSATTITSPIVSTDTSTFETTIGTSTIVSSPTDDALTSASSTLSSLTSQAPDVTDSGAQATAAPVFGFLAAAGFAAALL</sequence>
<keyword evidence="7" id="KW-0336">GPI-anchor</keyword>
<dbReference type="SMART" id="SM00747">
    <property type="entry name" value="CFEM"/>
    <property type="match status" value="1"/>
</dbReference>
<evidence type="ECO:0000256" key="2">
    <source>
        <dbReference type="ARBA" id="ARBA00004613"/>
    </source>
</evidence>
<accession>A0ABR3VFB2</accession>
<dbReference type="PROSITE" id="PS52012">
    <property type="entry name" value="CFEM"/>
    <property type="match status" value="1"/>
</dbReference>
<evidence type="ECO:0000313" key="19">
    <source>
        <dbReference type="Proteomes" id="UP001583172"/>
    </source>
</evidence>
<keyword evidence="9 16" id="KW-0732">Signal</keyword>
<dbReference type="EMBL" id="JAZGSY010000119">
    <property type="protein sequence ID" value="KAL1840310.1"/>
    <property type="molecule type" value="Genomic_DNA"/>
</dbReference>
<evidence type="ECO:0000256" key="8">
    <source>
        <dbReference type="ARBA" id="ARBA00022723"/>
    </source>
</evidence>
<reference evidence="18 19" key="1">
    <citation type="journal article" date="2024" name="Commun. Biol.">
        <title>Comparative genomic analysis of thermophilic fungi reveals convergent evolutionary adaptations and gene losses.</title>
        <authorList>
            <person name="Steindorff A.S."/>
            <person name="Aguilar-Pontes M.V."/>
            <person name="Robinson A.J."/>
            <person name="Andreopoulos B."/>
            <person name="LaButti K."/>
            <person name="Kuo A."/>
            <person name="Mondo S."/>
            <person name="Riley R."/>
            <person name="Otillar R."/>
            <person name="Haridas S."/>
            <person name="Lipzen A."/>
            <person name="Grimwood J."/>
            <person name="Schmutz J."/>
            <person name="Clum A."/>
            <person name="Reid I.D."/>
            <person name="Moisan M.C."/>
            <person name="Butler G."/>
            <person name="Nguyen T.T.M."/>
            <person name="Dewar K."/>
            <person name="Conant G."/>
            <person name="Drula E."/>
            <person name="Henrissat B."/>
            <person name="Hansel C."/>
            <person name="Singer S."/>
            <person name="Hutchinson M.I."/>
            <person name="de Vries R.P."/>
            <person name="Natvig D.O."/>
            <person name="Powell A.J."/>
            <person name="Tsang A."/>
            <person name="Grigoriev I.V."/>
        </authorList>
    </citation>
    <scope>NUCLEOTIDE SEQUENCE [LARGE SCALE GENOMIC DNA]</scope>
    <source>
        <strain evidence="18 19">CBS 620.91</strain>
    </source>
</reference>
<evidence type="ECO:0000256" key="16">
    <source>
        <dbReference type="SAM" id="SignalP"/>
    </source>
</evidence>
<evidence type="ECO:0000256" key="11">
    <source>
        <dbReference type="ARBA" id="ARBA00023136"/>
    </source>
</evidence>
<comment type="subcellular location">
    <subcellularLocation>
        <location evidence="1">Cell membrane</location>
        <topology evidence="1">Lipid-anchor</topology>
        <topology evidence="1">GPI-anchor</topology>
    </subcellularLocation>
    <subcellularLocation>
        <location evidence="2">Secreted</location>
    </subcellularLocation>
</comment>
<evidence type="ECO:0000256" key="3">
    <source>
        <dbReference type="ARBA" id="ARBA00010031"/>
    </source>
</evidence>
<evidence type="ECO:0000259" key="17">
    <source>
        <dbReference type="PROSITE" id="PS52012"/>
    </source>
</evidence>
<comment type="similarity">
    <text evidence="3">Belongs to the RBT5 family.</text>
</comment>
<comment type="caution">
    <text evidence="18">The sequence shown here is derived from an EMBL/GenBank/DDBJ whole genome shotgun (WGS) entry which is preliminary data.</text>
</comment>
<keyword evidence="6 15" id="KW-0349">Heme</keyword>
<keyword evidence="12 15" id="KW-1015">Disulfide bond</keyword>
<keyword evidence="4" id="KW-1003">Cell membrane</keyword>
<feature type="binding site" description="axial binding residue" evidence="15">
    <location>
        <position position="50"/>
    </location>
    <ligand>
        <name>heme</name>
        <dbReference type="ChEBI" id="CHEBI:30413"/>
    </ligand>
    <ligandPart>
        <name>Fe</name>
        <dbReference type="ChEBI" id="CHEBI:18248"/>
    </ligandPart>
</feature>
<protein>
    <recommendedName>
        <fullName evidence="17">CFEM domain-containing protein</fullName>
    </recommendedName>
</protein>
<evidence type="ECO:0000256" key="4">
    <source>
        <dbReference type="ARBA" id="ARBA00022475"/>
    </source>
</evidence>
<feature type="domain" description="CFEM" evidence="17">
    <location>
        <begin position="1"/>
        <end position="114"/>
    </location>
</feature>
<comment type="caution">
    <text evidence="15">Lacks conserved residue(s) required for the propagation of feature annotation.</text>
</comment>
<feature type="signal peptide" evidence="16">
    <location>
        <begin position="1"/>
        <end position="20"/>
    </location>
</feature>
<feature type="chain" id="PRO_5047011757" description="CFEM domain-containing protein" evidence="16">
    <location>
        <begin position="21"/>
        <end position="264"/>
    </location>
</feature>
<dbReference type="InterPro" id="IPR051735">
    <property type="entry name" value="CFEM_domain"/>
</dbReference>
<keyword evidence="5" id="KW-0964">Secreted</keyword>
<proteinExistence type="inferred from homology"/>
<name>A0ABR3VFB2_HUMIN</name>
<dbReference type="PANTHER" id="PTHR37928">
    <property type="entry name" value="CFEM DOMAIN PROTEIN (AFU_ORTHOLOGUE AFUA_6G14090)"/>
    <property type="match status" value="1"/>
</dbReference>
<gene>
    <name evidence="18" type="ORF">VTJ49DRAFT_599</name>
</gene>
<evidence type="ECO:0000256" key="6">
    <source>
        <dbReference type="ARBA" id="ARBA00022617"/>
    </source>
</evidence>
<dbReference type="PANTHER" id="PTHR37928:SF1">
    <property type="entry name" value="CFEM DOMAIN PROTEIN (AFU_ORTHOLOGUE AFUA_6G14090)"/>
    <property type="match status" value="1"/>
</dbReference>
<evidence type="ECO:0000256" key="12">
    <source>
        <dbReference type="ARBA" id="ARBA00023157"/>
    </source>
</evidence>
<dbReference type="Pfam" id="PF05730">
    <property type="entry name" value="CFEM"/>
    <property type="match status" value="1"/>
</dbReference>
<keyword evidence="11" id="KW-0472">Membrane</keyword>